<evidence type="ECO:0000313" key="2">
    <source>
        <dbReference type="Proteomes" id="UP000499080"/>
    </source>
</evidence>
<dbReference type="AlphaFoldDB" id="A0A4Y2DP39"/>
<dbReference type="PANTHER" id="PTHR47326">
    <property type="entry name" value="TRANSPOSABLE ELEMENT TC3 TRANSPOSASE-LIKE PROTEIN"/>
    <property type="match status" value="1"/>
</dbReference>
<name>A0A4Y2DP39_ARAVE</name>
<dbReference type="EMBL" id="BGPR01000406">
    <property type="protein sequence ID" value="GBM18582.1"/>
    <property type="molecule type" value="Genomic_DNA"/>
</dbReference>
<accession>A0A4Y2DP39</accession>
<evidence type="ECO:0000313" key="1">
    <source>
        <dbReference type="EMBL" id="GBM18582.1"/>
    </source>
</evidence>
<sequence>MGRGGPVSWPLRSLDLNLLDFFFWRHMKSFVYETPVDSAQDLIARIVVAANKINTTPGIFERVRQLFLHRCELCNDTRGRHLCNFWYRSFAFPAQF</sequence>
<comment type="caution">
    <text evidence="1">The sequence shown here is derived from an EMBL/GenBank/DDBJ whole genome shotgun (WGS) entry which is preliminary data.</text>
</comment>
<dbReference type="GO" id="GO:0003676">
    <property type="term" value="F:nucleic acid binding"/>
    <property type="evidence" value="ECO:0007669"/>
    <property type="project" value="InterPro"/>
</dbReference>
<reference evidence="1 2" key="1">
    <citation type="journal article" date="2019" name="Sci. Rep.">
        <title>Orb-weaving spider Araneus ventricosus genome elucidates the spidroin gene catalogue.</title>
        <authorList>
            <person name="Kono N."/>
            <person name="Nakamura H."/>
            <person name="Ohtoshi R."/>
            <person name="Moran D.A.P."/>
            <person name="Shinohara A."/>
            <person name="Yoshida Y."/>
            <person name="Fujiwara M."/>
            <person name="Mori M."/>
            <person name="Tomita M."/>
            <person name="Arakawa K."/>
        </authorList>
    </citation>
    <scope>NUCLEOTIDE SEQUENCE [LARGE SCALE GENOMIC DNA]</scope>
</reference>
<protein>
    <submittedName>
        <fullName evidence="1">Uncharacterized protein</fullName>
    </submittedName>
</protein>
<dbReference type="Proteomes" id="UP000499080">
    <property type="component" value="Unassembled WGS sequence"/>
</dbReference>
<dbReference type="PANTHER" id="PTHR47326:SF1">
    <property type="entry name" value="HTH PSQ-TYPE DOMAIN-CONTAINING PROTEIN"/>
    <property type="match status" value="1"/>
</dbReference>
<proteinExistence type="predicted"/>
<dbReference type="InterPro" id="IPR036397">
    <property type="entry name" value="RNaseH_sf"/>
</dbReference>
<organism evidence="1 2">
    <name type="scientific">Araneus ventricosus</name>
    <name type="common">Orbweaver spider</name>
    <name type="synonym">Epeira ventricosa</name>
    <dbReference type="NCBI Taxonomy" id="182803"/>
    <lineage>
        <taxon>Eukaryota</taxon>
        <taxon>Metazoa</taxon>
        <taxon>Ecdysozoa</taxon>
        <taxon>Arthropoda</taxon>
        <taxon>Chelicerata</taxon>
        <taxon>Arachnida</taxon>
        <taxon>Araneae</taxon>
        <taxon>Araneomorphae</taxon>
        <taxon>Entelegynae</taxon>
        <taxon>Araneoidea</taxon>
        <taxon>Araneidae</taxon>
        <taxon>Araneus</taxon>
    </lineage>
</organism>
<dbReference type="Gene3D" id="3.30.420.10">
    <property type="entry name" value="Ribonuclease H-like superfamily/Ribonuclease H"/>
    <property type="match status" value="1"/>
</dbReference>
<keyword evidence="2" id="KW-1185">Reference proteome</keyword>
<gene>
    <name evidence="1" type="ORF">AVEN_47964_1</name>
</gene>